<dbReference type="Pfam" id="PF01385">
    <property type="entry name" value="OrfB_IS605"/>
    <property type="match status" value="1"/>
</dbReference>
<protein>
    <submittedName>
        <fullName evidence="12">Putative transposase</fullName>
    </submittedName>
</protein>
<dbReference type="InterPro" id="IPR051399">
    <property type="entry name" value="RNA-guided_DNA_endo/Transpos"/>
</dbReference>
<evidence type="ECO:0000313" key="13">
    <source>
        <dbReference type="Proteomes" id="UP000183508"/>
    </source>
</evidence>
<sequence length="373" mass="43814">MSNMHKAFSFRLYPNKEQERQIRRTIGCCRFVFNHFLARRKEVYERDGTTLNQYACMRELPELKRQYPWLQEVDSTALQRAVEELEDAFRRFFREKKGYPRFKSKKHPKQSYTSKRNGREDDKATIRIAGNRIRIPKVGWVKFAKSCEVQGRILSATVRIAPSGKFFVSVLVDTKIQPLKPRTNAVGIDLGLLDFAVLSTGERIANPRHLRKLEEKLKRWQRILSRRKPGGKNREKARLKVARLHEKVRNARLDFLHKLSTMLIRENQVMCLEDLRVRNMQQNHRLAKSIADASWSELRRQLEYKAKWYGRQVVFVSPIFPSSQLCSNCGHRNTETKDLSVRKWACPMCGEIHDRDINAARNILHEGLRLLSA</sequence>
<evidence type="ECO:0000259" key="11">
    <source>
        <dbReference type="Pfam" id="PF12323"/>
    </source>
</evidence>
<dbReference type="Pfam" id="PF07282">
    <property type="entry name" value="Cas12f1-like_TNB"/>
    <property type="match status" value="1"/>
</dbReference>
<keyword evidence="7" id="KW-0233">DNA recombination</keyword>
<evidence type="ECO:0000259" key="10">
    <source>
        <dbReference type="Pfam" id="PF07282"/>
    </source>
</evidence>
<dbReference type="GO" id="GO:0003677">
    <property type="term" value="F:DNA binding"/>
    <property type="evidence" value="ECO:0007669"/>
    <property type="project" value="UniProtKB-KW"/>
</dbReference>
<dbReference type="InterPro" id="IPR001959">
    <property type="entry name" value="Transposase"/>
</dbReference>
<dbReference type="AlphaFoldDB" id="A0A1I7L245"/>
<feature type="domain" description="Cas12f1-like TNB" evidence="10">
    <location>
        <begin position="295"/>
        <end position="363"/>
    </location>
</feature>
<evidence type="ECO:0000256" key="7">
    <source>
        <dbReference type="ARBA" id="ARBA00023172"/>
    </source>
</evidence>
<dbReference type="PANTHER" id="PTHR30405:SF25">
    <property type="entry name" value="RNA-GUIDED DNA ENDONUCLEASE INSQ-RELATED"/>
    <property type="match status" value="1"/>
</dbReference>
<accession>A0A1I7L245</accession>
<gene>
    <name evidence="12" type="ORF">SAMN05421543_12347</name>
</gene>
<dbReference type="NCBIfam" id="TIGR01766">
    <property type="entry name" value="IS200/IS605 family accessory protein TnpB-like domain"/>
    <property type="match status" value="1"/>
</dbReference>
<dbReference type="EMBL" id="FPBV01000023">
    <property type="protein sequence ID" value="SFV03829.1"/>
    <property type="molecule type" value="Genomic_DNA"/>
</dbReference>
<comment type="similarity">
    <text evidence="2">In the N-terminal section; belongs to the transposase 2 family.</text>
</comment>
<keyword evidence="3" id="KW-0815">Transposition</keyword>
<keyword evidence="6" id="KW-0238">DNA-binding</keyword>
<evidence type="ECO:0000256" key="2">
    <source>
        <dbReference type="ARBA" id="ARBA00011044"/>
    </source>
</evidence>
<dbReference type="NCBIfam" id="NF040570">
    <property type="entry name" value="guided_TnpB"/>
    <property type="match status" value="1"/>
</dbReference>
<evidence type="ECO:0000256" key="6">
    <source>
        <dbReference type="ARBA" id="ARBA00023125"/>
    </source>
</evidence>
<keyword evidence="4" id="KW-0479">Metal-binding</keyword>
<evidence type="ECO:0000259" key="9">
    <source>
        <dbReference type="Pfam" id="PF01385"/>
    </source>
</evidence>
<dbReference type="InterPro" id="IPR010095">
    <property type="entry name" value="Cas12f1-like_TNB"/>
</dbReference>
<dbReference type="GO" id="GO:0006310">
    <property type="term" value="P:DNA recombination"/>
    <property type="evidence" value="ECO:0007669"/>
    <property type="project" value="UniProtKB-KW"/>
</dbReference>
<evidence type="ECO:0000256" key="3">
    <source>
        <dbReference type="ARBA" id="ARBA00022578"/>
    </source>
</evidence>
<dbReference type="NCBIfam" id="NF038281">
    <property type="entry name" value="IS200_TnpB"/>
    <property type="match status" value="1"/>
</dbReference>
<name>A0A1I7L245_9BACL</name>
<organism evidence="12 13">
    <name type="scientific">Alicyclobacillus macrosporangiidus</name>
    <dbReference type="NCBI Taxonomy" id="392015"/>
    <lineage>
        <taxon>Bacteria</taxon>
        <taxon>Bacillati</taxon>
        <taxon>Bacillota</taxon>
        <taxon>Bacilli</taxon>
        <taxon>Bacillales</taxon>
        <taxon>Alicyclobacillaceae</taxon>
        <taxon>Alicyclobacillus</taxon>
    </lineage>
</organism>
<feature type="domain" description="Transposase putative helix-turn-helix" evidence="11">
    <location>
        <begin position="4"/>
        <end position="48"/>
    </location>
</feature>
<evidence type="ECO:0000256" key="8">
    <source>
        <dbReference type="SAM" id="MobiDB-lite"/>
    </source>
</evidence>
<evidence type="ECO:0000256" key="1">
    <source>
        <dbReference type="ARBA" id="ARBA00008761"/>
    </source>
</evidence>
<dbReference type="Proteomes" id="UP000183508">
    <property type="component" value="Unassembled WGS sequence"/>
</dbReference>
<dbReference type="InterPro" id="IPR053522">
    <property type="entry name" value="RNA-guided_endonuclease_TnpB"/>
</dbReference>
<keyword evidence="5" id="KW-0862">Zinc</keyword>
<dbReference type="GO" id="GO:0046872">
    <property type="term" value="F:metal ion binding"/>
    <property type="evidence" value="ECO:0007669"/>
    <property type="project" value="UniProtKB-KW"/>
</dbReference>
<dbReference type="STRING" id="392015.SAMN05421543_12347"/>
<comment type="similarity">
    <text evidence="1">In the C-terminal section; belongs to the transposase 35 family.</text>
</comment>
<dbReference type="Pfam" id="PF12323">
    <property type="entry name" value="HTH_OrfB_IS605"/>
    <property type="match status" value="1"/>
</dbReference>
<dbReference type="InterPro" id="IPR021027">
    <property type="entry name" value="Transposase_put_HTH"/>
</dbReference>
<dbReference type="PANTHER" id="PTHR30405">
    <property type="entry name" value="TRANSPOSASE"/>
    <property type="match status" value="1"/>
</dbReference>
<proteinExistence type="inferred from homology"/>
<evidence type="ECO:0000313" key="12">
    <source>
        <dbReference type="EMBL" id="SFV03829.1"/>
    </source>
</evidence>
<feature type="region of interest" description="Disordered" evidence="8">
    <location>
        <begin position="102"/>
        <end position="121"/>
    </location>
</feature>
<keyword evidence="13" id="KW-1185">Reference proteome</keyword>
<evidence type="ECO:0000256" key="5">
    <source>
        <dbReference type="ARBA" id="ARBA00022833"/>
    </source>
</evidence>
<dbReference type="GO" id="GO:0032196">
    <property type="term" value="P:transposition"/>
    <property type="evidence" value="ECO:0007669"/>
    <property type="project" value="UniProtKB-KW"/>
</dbReference>
<reference evidence="13" key="1">
    <citation type="submission" date="2016-10" db="EMBL/GenBank/DDBJ databases">
        <authorList>
            <person name="Varghese N."/>
        </authorList>
    </citation>
    <scope>NUCLEOTIDE SEQUENCE [LARGE SCALE GENOMIC DNA]</scope>
    <source>
        <strain evidence="13">DSM 17980</strain>
    </source>
</reference>
<feature type="domain" description="Probable transposase IS891/IS1136/IS1341" evidence="9">
    <location>
        <begin position="171"/>
        <end position="283"/>
    </location>
</feature>
<evidence type="ECO:0000256" key="4">
    <source>
        <dbReference type="ARBA" id="ARBA00022723"/>
    </source>
</evidence>